<dbReference type="Proteomes" id="UP001161757">
    <property type="component" value="Unassembled WGS sequence"/>
</dbReference>
<dbReference type="EMBL" id="JAJGCB010000001">
    <property type="protein sequence ID" value="KAJ8995269.1"/>
    <property type="molecule type" value="Genomic_DNA"/>
</dbReference>
<evidence type="ECO:0000313" key="2">
    <source>
        <dbReference type="EMBL" id="KAJ8995269.1"/>
    </source>
</evidence>
<reference evidence="2" key="1">
    <citation type="submission" date="2023-01" db="EMBL/GenBank/DDBJ databases">
        <title>Exophiala dermititidis isolated from Cystic Fibrosis Patient.</title>
        <authorList>
            <person name="Kurbessoian T."/>
            <person name="Crocker A."/>
            <person name="Murante D."/>
            <person name="Hogan D.A."/>
            <person name="Stajich J.E."/>
        </authorList>
    </citation>
    <scope>NUCLEOTIDE SEQUENCE</scope>
    <source>
        <strain evidence="2">Ex8</strain>
    </source>
</reference>
<feature type="region of interest" description="Disordered" evidence="1">
    <location>
        <begin position="1"/>
        <end position="25"/>
    </location>
</feature>
<sequence>MDGSQEQEQEQAQTKAQDQPKTDAEEFQQYRVKSTAYSLTASQVPRLLEAKLGPLMPCSLPLYRRIQFHLSRQQQPIFESSTTKVFVAVAADGDAEEDISRYDDDAEYIDKWLDENENRSPGPTTSSSSSAPWIAAYIDLEHYGQTQVWVFASWEDQRQYQNQNAPLAAESDQEDDDDVKHTATDTSHDPDPDPRHKSLMTALFNYIYTTLIPQMPTEPNDEWLVLKRTGKSLTLPYSRNKILFGTINTRLLQWIPEQARARIDDGYLKYVFTINNSNDNDKPPSSSSDPSSTSSSSTTCSSSSSCPSSSASNTSYSPLPPGYVFGPMRSEHLQTVLDRSVIPRTLRTLKQLPSVGVFIDPSSQPAESGSNRDPEAADSDSTARPVAWGFLGKDASLSSLHTEPEHRGKGLAASLARELLRRSAGTSTSTPMQTQTQTQTQTQPSLKIDQKHEHNNLNSSNRGGPGSAIYFAHSDVSVSNKQSRRVMEKLGGVPMWKVAWVEADLGVVLEGLGRS</sequence>
<dbReference type="InterPro" id="IPR016181">
    <property type="entry name" value="Acyl_CoA_acyltransferase"/>
</dbReference>
<dbReference type="InterPro" id="IPR053225">
    <property type="entry name" value="Acyl-CoA_N-acyltransferase"/>
</dbReference>
<feature type="region of interest" description="Disordered" evidence="1">
    <location>
        <begin position="276"/>
        <end position="316"/>
    </location>
</feature>
<comment type="caution">
    <text evidence="2">The sequence shown here is derived from an EMBL/GenBank/DDBJ whole genome shotgun (WGS) entry which is preliminary data.</text>
</comment>
<feature type="region of interest" description="Disordered" evidence="1">
    <location>
        <begin position="423"/>
        <end position="446"/>
    </location>
</feature>
<dbReference type="PANTHER" id="PTHR20958">
    <property type="entry name" value="GLYCINE N-ACYLTRANSFERASE-LIKE PROTEIN"/>
    <property type="match status" value="1"/>
</dbReference>
<name>A0AAN6F2M4_EXODE</name>
<proteinExistence type="predicted"/>
<dbReference type="PANTHER" id="PTHR20958:SF6">
    <property type="entry name" value="GLYCINE N-ACYLTRANSFERASE-LIKE PROTEIN"/>
    <property type="match status" value="1"/>
</dbReference>
<evidence type="ECO:0008006" key="4">
    <source>
        <dbReference type="Google" id="ProtNLM"/>
    </source>
</evidence>
<accession>A0AAN6F2M4</accession>
<protein>
    <recommendedName>
        <fullName evidence="4">N-acetyltransferase domain-containing protein</fullName>
    </recommendedName>
</protein>
<organism evidence="2 3">
    <name type="scientific">Exophiala dermatitidis</name>
    <name type="common">Black yeast-like fungus</name>
    <name type="synonym">Wangiella dermatitidis</name>
    <dbReference type="NCBI Taxonomy" id="5970"/>
    <lineage>
        <taxon>Eukaryota</taxon>
        <taxon>Fungi</taxon>
        <taxon>Dikarya</taxon>
        <taxon>Ascomycota</taxon>
        <taxon>Pezizomycotina</taxon>
        <taxon>Eurotiomycetes</taxon>
        <taxon>Chaetothyriomycetidae</taxon>
        <taxon>Chaetothyriales</taxon>
        <taxon>Herpotrichiellaceae</taxon>
        <taxon>Exophiala</taxon>
    </lineage>
</organism>
<gene>
    <name evidence="2" type="ORF">HRR80_000047</name>
</gene>
<dbReference type="Gene3D" id="3.40.630.30">
    <property type="match status" value="1"/>
</dbReference>
<dbReference type="AlphaFoldDB" id="A0AAN6F2M4"/>
<evidence type="ECO:0000256" key="1">
    <source>
        <dbReference type="SAM" id="MobiDB-lite"/>
    </source>
</evidence>
<feature type="region of interest" description="Disordered" evidence="1">
    <location>
        <begin position="163"/>
        <end position="196"/>
    </location>
</feature>
<feature type="region of interest" description="Disordered" evidence="1">
    <location>
        <begin position="357"/>
        <end position="382"/>
    </location>
</feature>
<dbReference type="SUPFAM" id="SSF55729">
    <property type="entry name" value="Acyl-CoA N-acyltransferases (Nat)"/>
    <property type="match status" value="1"/>
</dbReference>
<feature type="compositionally biased region" description="Low complexity" evidence="1">
    <location>
        <begin position="423"/>
        <end position="445"/>
    </location>
</feature>
<evidence type="ECO:0000313" key="3">
    <source>
        <dbReference type="Proteomes" id="UP001161757"/>
    </source>
</evidence>
<feature type="compositionally biased region" description="Basic and acidic residues" evidence="1">
    <location>
        <begin position="178"/>
        <end position="196"/>
    </location>
</feature>